<name>A0A9N7UMA3_PLEPL</name>
<feature type="compositionally biased region" description="Basic and acidic residues" evidence="1">
    <location>
        <begin position="140"/>
        <end position="150"/>
    </location>
</feature>
<evidence type="ECO:0000313" key="2">
    <source>
        <dbReference type="EMBL" id="CAB1432703.1"/>
    </source>
</evidence>
<organism evidence="2 3">
    <name type="scientific">Pleuronectes platessa</name>
    <name type="common">European plaice</name>
    <dbReference type="NCBI Taxonomy" id="8262"/>
    <lineage>
        <taxon>Eukaryota</taxon>
        <taxon>Metazoa</taxon>
        <taxon>Chordata</taxon>
        <taxon>Craniata</taxon>
        <taxon>Vertebrata</taxon>
        <taxon>Euteleostomi</taxon>
        <taxon>Actinopterygii</taxon>
        <taxon>Neopterygii</taxon>
        <taxon>Teleostei</taxon>
        <taxon>Neoteleostei</taxon>
        <taxon>Acanthomorphata</taxon>
        <taxon>Carangaria</taxon>
        <taxon>Pleuronectiformes</taxon>
        <taxon>Pleuronectoidei</taxon>
        <taxon>Pleuronectidae</taxon>
        <taxon>Pleuronectes</taxon>
    </lineage>
</organism>
<feature type="compositionally biased region" description="Basic and acidic residues" evidence="1">
    <location>
        <begin position="107"/>
        <end position="127"/>
    </location>
</feature>
<dbReference type="EMBL" id="CADEAL010001467">
    <property type="protein sequence ID" value="CAB1432703.1"/>
    <property type="molecule type" value="Genomic_DNA"/>
</dbReference>
<feature type="non-terminal residue" evidence="2">
    <location>
        <position position="185"/>
    </location>
</feature>
<evidence type="ECO:0000256" key="1">
    <source>
        <dbReference type="SAM" id="MobiDB-lite"/>
    </source>
</evidence>
<dbReference type="AlphaFoldDB" id="A0A9N7UMA3"/>
<keyword evidence="3" id="KW-1185">Reference proteome</keyword>
<feature type="compositionally biased region" description="Basic and acidic residues" evidence="1">
    <location>
        <begin position="164"/>
        <end position="185"/>
    </location>
</feature>
<evidence type="ECO:0000313" key="3">
    <source>
        <dbReference type="Proteomes" id="UP001153269"/>
    </source>
</evidence>
<reference evidence="2" key="1">
    <citation type="submission" date="2020-03" db="EMBL/GenBank/DDBJ databases">
        <authorList>
            <person name="Weist P."/>
        </authorList>
    </citation>
    <scope>NUCLEOTIDE SEQUENCE</scope>
</reference>
<feature type="compositionally biased region" description="Basic and acidic residues" evidence="1">
    <location>
        <begin position="88"/>
        <end position="97"/>
    </location>
</feature>
<dbReference type="Proteomes" id="UP001153269">
    <property type="component" value="Unassembled WGS sequence"/>
</dbReference>
<gene>
    <name evidence="2" type="ORF">PLEPLA_LOCUS20786</name>
</gene>
<comment type="caution">
    <text evidence="2">The sequence shown here is derived from an EMBL/GenBank/DDBJ whole genome shotgun (WGS) entry which is preliminary data.</text>
</comment>
<feature type="region of interest" description="Disordered" evidence="1">
    <location>
        <begin position="88"/>
        <end position="185"/>
    </location>
</feature>
<sequence>KDLRALVGLTEVPPPCKGVRIGFGSVGDLRCERPEGTLPLAQQQQQSRAVLLQLDRRARGKRRRRRRRKRKRTRDDVSLLPWALDNRTERERQREYKMGLAVGEGVRGMESRVEAEREEEDHRKEGRVMGGGEEGGGESDVWRVREKGSEEGWEEEEERRRRREGKDGYGRKGEGREREKCSSKC</sequence>
<proteinExistence type="predicted"/>
<protein>
    <submittedName>
        <fullName evidence="2">Uncharacterized protein</fullName>
    </submittedName>
</protein>
<accession>A0A9N7UMA3</accession>